<reference evidence="3" key="1">
    <citation type="submission" date="2018-05" db="EMBL/GenBank/DDBJ databases">
        <title>Draft genome of Mucuna pruriens seed.</title>
        <authorList>
            <person name="Nnadi N.E."/>
            <person name="Vos R."/>
            <person name="Hasami M.H."/>
            <person name="Devisetty U.K."/>
            <person name="Aguiy J.C."/>
        </authorList>
    </citation>
    <scope>NUCLEOTIDE SEQUENCE [LARGE SCALE GENOMIC DNA]</scope>
    <source>
        <strain evidence="3">JCA_2017</strain>
    </source>
</reference>
<protein>
    <submittedName>
        <fullName evidence="3">DNA-directed RNA polymerases IV and V subunit 2</fullName>
    </submittedName>
</protein>
<dbReference type="GO" id="GO:0006351">
    <property type="term" value="P:DNA-templated transcription"/>
    <property type="evidence" value="ECO:0007669"/>
    <property type="project" value="InterPro"/>
</dbReference>
<accession>A0A371HE56</accession>
<comment type="catalytic activity">
    <reaction evidence="1">
        <text>RNA(n) + a ribonucleoside 5'-triphosphate = RNA(n+1) + diphosphate</text>
        <dbReference type="Rhea" id="RHEA:21248"/>
        <dbReference type="Rhea" id="RHEA-COMP:14527"/>
        <dbReference type="Rhea" id="RHEA-COMP:17342"/>
        <dbReference type="ChEBI" id="CHEBI:33019"/>
        <dbReference type="ChEBI" id="CHEBI:61557"/>
        <dbReference type="ChEBI" id="CHEBI:140395"/>
        <dbReference type="EC" id="2.7.7.6"/>
    </reaction>
</comment>
<dbReference type="GO" id="GO:0003899">
    <property type="term" value="F:DNA-directed RNA polymerase activity"/>
    <property type="evidence" value="ECO:0007669"/>
    <property type="project" value="UniProtKB-EC"/>
</dbReference>
<dbReference type="AlphaFoldDB" id="A0A371HE56"/>
<dbReference type="Pfam" id="PF04561">
    <property type="entry name" value="RNA_pol_Rpb2_2"/>
    <property type="match status" value="1"/>
</dbReference>
<evidence type="ECO:0000259" key="2">
    <source>
        <dbReference type="Pfam" id="PF04561"/>
    </source>
</evidence>
<proteinExistence type="predicted"/>
<feature type="non-terminal residue" evidence="3">
    <location>
        <position position="1"/>
    </location>
</feature>
<keyword evidence="3" id="KW-0240">DNA-directed RNA polymerase</keyword>
<name>A0A371HE56_MUCPR</name>
<evidence type="ECO:0000313" key="4">
    <source>
        <dbReference type="Proteomes" id="UP000257109"/>
    </source>
</evidence>
<evidence type="ECO:0000313" key="3">
    <source>
        <dbReference type="EMBL" id="RDY01055.1"/>
    </source>
</evidence>
<evidence type="ECO:0000256" key="1">
    <source>
        <dbReference type="ARBA" id="ARBA00048552"/>
    </source>
</evidence>
<feature type="domain" description="RNA polymerase Rpb2" evidence="2">
    <location>
        <begin position="12"/>
        <end position="46"/>
    </location>
</feature>
<sequence length="112" mass="12771">MYVFPGISSLKRKASFLAYMVNGLLLAYIEHRRCDNRDDFRNKRLELATKLLKHELKVIPGIFFTLGASSDEEVVDLIGCSNDEARIHNILFASVRDADKKCGALWRNRNAV</sequence>
<dbReference type="InterPro" id="IPR007642">
    <property type="entry name" value="RNA_pol_Rpb2_2"/>
</dbReference>
<dbReference type="OrthoDB" id="1750889at2759"/>
<comment type="caution">
    <text evidence="3">The sequence shown here is derived from an EMBL/GenBank/DDBJ whole genome shotgun (WGS) entry which is preliminary data.</text>
</comment>
<dbReference type="GO" id="GO:0003677">
    <property type="term" value="F:DNA binding"/>
    <property type="evidence" value="ECO:0007669"/>
    <property type="project" value="InterPro"/>
</dbReference>
<dbReference type="EMBL" id="QJKJ01002848">
    <property type="protein sequence ID" value="RDY01055.1"/>
    <property type="molecule type" value="Genomic_DNA"/>
</dbReference>
<dbReference type="SUPFAM" id="SSF64484">
    <property type="entry name" value="beta and beta-prime subunits of DNA dependent RNA-polymerase"/>
    <property type="match status" value="1"/>
</dbReference>
<dbReference type="GO" id="GO:0000428">
    <property type="term" value="C:DNA-directed RNA polymerase complex"/>
    <property type="evidence" value="ECO:0007669"/>
    <property type="project" value="UniProtKB-KW"/>
</dbReference>
<gene>
    <name evidence="3" type="primary">NRPD2</name>
    <name evidence="3" type="ORF">CR513_15661</name>
</gene>
<keyword evidence="3" id="KW-0804">Transcription</keyword>
<dbReference type="Proteomes" id="UP000257109">
    <property type="component" value="Unassembled WGS sequence"/>
</dbReference>
<dbReference type="STRING" id="157652.A0A371HE56"/>
<keyword evidence="4" id="KW-1185">Reference proteome</keyword>
<organism evidence="3 4">
    <name type="scientific">Mucuna pruriens</name>
    <name type="common">Velvet bean</name>
    <name type="synonym">Dolichos pruriens</name>
    <dbReference type="NCBI Taxonomy" id="157652"/>
    <lineage>
        <taxon>Eukaryota</taxon>
        <taxon>Viridiplantae</taxon>
        <taxon>Streptophyta</taxon>
        <taxon>Embryophyta</taxon>
        <taxon>Tracheophyta</taxon>
        <taxon>Spermatophyta</taxon>
        <taxon>Magnoliopsida</taxon>
        <taxon>eudicotyledons</taxon>
        <taxon>Gunneridae</taxon>
        <taxon>Pentapetalae</taxon>
        <taxon>rosids</taxon>
        <taxon>fabids</taxon>
        <taxon>Fabales</taxon>
        <taxon>Fabaceae</taxon>
        <taxon>Papilionoideae</taxon>
        <taxon>50 kb inversion clade</taxon>
        <taxon>NPAAA clade</taxon>
        <taxon>indigoferoid/millettioid clade</taxon>
        <taxon>Phaseoleae</taxon>
        <taxon>Mucuna</taxon>
    </lineage>
</organism>